<keyword evidence="5 7" id="KW-1133">Transmembrane helix</keyword>
<evidence type="ECO:0000256" key="2">
    <source>
        <dbReference type="ARBA" id="ARBA00005262"/>
    </source>
</evidence>
<organism evidence="8 9">
    <name type="scientific">Cohnella herbarum</name>
    <dbReference type="NCBI Taxonomy" id="2728023"/>
    <lineage>
        <taxon>Bacteria</taxon>
        <taxon>Bacillati</taxon>
        <taxon>Bacillota</taxon>
        <taxon>Bacilli</taxon>
        <taxon>Bacillales</taxon>
        <taxon>Paenibacillaceae</taxon>
        <taxon>Cohnella</taxon>
    </lineage>
</organism>
<feature type="transmembrane region" description="Helical" evidence="7">
    <location>
        <begin position="122"/>
        <end position="142"/>
    </location>
</feature>
<reference evidence="8 9" key="1">
    <citation type="submission" date="2020-04" db="EMBL/GenBank/DDBJ databases">
        <title>Genome sequencing of novel species.</title>
        <authorList>
            <person name="Heo J."/>
            <person name="Kim S.-J."/>
            <person name="Kim J.-S."/>
            <person name="Hong S.-B."/>
            <person name="Kwon S.-W."/>
        </authorList>
    </citation>
    <scope>NUCLEOTIDE SEQUENCE [LARGE SCALE GENOMIC DNA]</scope>
    <source>
        <strain evidence="8 9">MFER-1</strain>
    </source>
</reference>
<gene>
    <name evidence="8" type="ORF">HH215_18545</name>
</gene>
<keyword evidence="4 7" id="KW-0812">Transmembrane</keyword>
<dbReference type="InterPro" id="IPR052518">
    <property type="entry name" value="CHR_Transporter"/>
</dbReference>
<comment type="similarity">
    <text evidence="2">Belongs to the chromate ion transporter (CHR) (TC 2.A.51) family.</text>
</comment>
<evidence type="ECO:0000256" key="4">
    <source>
        <dbReference type="ARBA" id="ARBA00022692"/>
    </source>
</evidence>
<sequence length="218" mass="23377">MKGGRLVGIRKRKGHDLLLQLFWTFFRIGPSTFGGGYAMMPAIEREVIEKKQWIDDKELADMVSLSGSAPGGVGVNAAAFVGYRKAGIAGAVAAVAGVTLPTFLIVIALSLFYLYFQDNSKVEAALKGVHGAVVALILMAAFRMAKSSVFDVATTCVAIGAFLALFLLDINPLYIILSGLLAGTALVKGKELIGLRARTEKSGMNKSKHELVYPEYYI</sequence>
<dbReference type="PANTHER" id="PTHR43663:SF2">
    <property type="entry name" value="CHROMATE TRANSPORT PROTEIN-RELATED"/>
    <property type="match status" value="1"/>
</dbReference>
<dbReference type="PANTHER" id="PTHR43663">
    <property type="entry name" value="CHROMATE TRANSPORT PROTEIN-RELATED"/>
    <property type="match status" value="1"/>
</dbReference>
<evidence type="ECO:0000256" key="7">
    <source>
        <dbReference type="SAM" id="Phobius"/>
    </source>
</evidence>
<protein>
    <submittedName>
        <fullName evidence="8">Chromate transporter</fullName>
    </submittedName>
</protein>
<name>A0A7Z2VSP5_9BACL</name>
<dbReference type="GO" id="GO:0005886">
    <property type="term" value="C:plasma membrane"/>
    <property type="evidence" value="ECO:0007669"/>
    <property type="project" value="UniProtKB-SubCell"/>
</dbReference>
<evidence type="ECO:0000256" key="1">
    <source>
        <dbReference type="ARBA" id="ARBA00004651"/>
    </source>
</evidence>
<dbReference type="AlphaFoldDB" id="A0A7Z2VSP5"/>
<dbReference type="KEGG" id="cheb:HH215_18545"/>
<dbReference type="InterPro" id="IPR003370">
    <property type="entry name" value="Chromate_transpt"/>
</dbReference>
<keyword evidence="9" id="KW-1185">Reference proteome</keyword>
<feature type="transmembrane region" description="Helical" evidence="7">
    <location>
        <begin position="90"/>
        <end position="116"/>
    </location>
</feature>
<evidence type="ECO:0000313" key="8">
    <source>
        <dbReference type="EMBL" id="QJD88230.1"/>
    </source>
</evidence>
<evidence type="ECO:0000256" key="5">
    <source>
        <dbReference type="ARBA" id="ARBA00022989"/>
    </source>
</evidence>
<proteinExistence type="inferred from homology"/>
<dbReference type="GO" id="GO:0015109">
    <property type="term" value="F:chromate transmembrane transporter activity"/>
    <property type="evidence" value="ECO:0007669"/>
    <property type="project" value="InterPro"/>
</dbReference>
<comment type="subcellular location">
    <subcellularLocation>
        <location evidence="1">Cell membrane</location>
        <topology evidence="1">Multi-pass membrane protein</topology>
    </subcellularLocation>
</comment>
<feature type="transmembrane region" description="Helical" evidence="7">
    <location>
        <begin position="21"/>
        <end position="43"/>
    </location>
</feature>
<dbReference type="EMBL" id="CP051680">
    <property type="protein sequence ID" value="QJD88230.1"/>
    <property type="molecule type" value="Genomic_DNA"/>
</dbReference>
<evidence type="ECO:0000256" key="3">
    <source>
        <dbReference type="ARBA" id="ARBA00022475"/>
    </source>
</evidence>
<dbReference type="Proteomes" id="UP000502248">
    <property type="component" value="Chromosome"/>
</dbReference>
<evidence type="ECO:0000313" key="9">
    <source>
        <dbReference type="Proteomes" id="UP000502248"/>
    </source>
</evidence>
<evidence type="ECO:0000256" key="6">
    <source>
        <dbReference type="ARBA" id="ARBA00023136"/>
    </source>
</evidence>
<keyword evidence="3" id="KW-1003">Cell membrane</keyword>
<dbReference type="Pfam" id="PF02417">
    <property type="entry name" value="Chromate_transp"/>
    <property type="match status" value="1"/>
</dbReference>
<accession>A0A7Z2VSP5</accession>
<keyword evidence="6 7" id="KW-0472">Membrane</keyword>